<organism evidence="2 3">
    <name type="scientific">Seminavis robusta</name>
    <dbReference type="NCBI Taxonomy" id="568900"/>
    <lineage>
        <taxon>Eukaryota</taxon>
        <taxon>Sar</taxon>
        <taxon>Stramenopiles</taxon>
        <taxon>Ochrophyta</taxon>
        <taxon>Bacillariophyta</taxon>
        <taxon>Bacillariophyceae</taxon>
        <taxon>Bacillariophycidae</taxon>
        <taxon>Naviculales</taxon>
        <taxon>Naviculaceae</taxon>
        <taxon>Seminavis</taxon>
    </lineage>
</organism>
<dbReference type="AlphaFoldDB" id="A0A9N8ENQ9"/>
<evidence type="ECO:0000256" key="1">
    <source>
        <dbReference type="SAM" id="MobiDB-lite"/>
    </source>
</evidence>
<comment type="caution">
    <text evidence="2">The sequence shown here is derived from an EMBL/GenBank/DDBJ whole genome shotgun (WGS) entry which is preliminary data.</text>
</comment>
<name>A0A9N8ENQ9_9STRA</name>
<gene>
    <name evidence="2" type="ORF">SEMRO_1330_G263470.1</name>
</gene>
<evidence type="ECO:0000313" key="2">
    <source>
        <dbReference type="EMBL" id="CAB9522691.1"/>
    </source>
</evidence>
<keyword evidence="3" id="KW-1185">Reference proteome</keyword>
<evidence type="ECO:0000313" key="3">
    <source>
        <dbReference type="Proteomes" id="UP001153069"/>
    </source>
</evidence>
<accession>A0A9N8ENQ9</accession>
<protein>
    <submittedName>
        <fullName evidence="2">Uncharacterized protein</fullName>
    </submittedName>
</protein>
<feature type="region of interest" description="Disordered" evidence="1">
    <location>
        <begin position="1"/>
        <end position="30"/>
    </location>
</feature>
<dbReference type="Proteomes" id="UP001153069">
    <property type="component" value="Unassembled WGS sequence"/>
</dbReference>
<dbReference type="EMBL" id="CAICTM010001328">
    <property type="protein sequence ID" value="CAB9522691.1"/>
    <property type="molecule type" value="Genomic_DNA"/>
</dbReference>
<proteinExistence type="predicted"/>
<sequence length="177" mass="19501">MLQETAAKPKSSAHKSTVNKPTSHHRPTMNSWQVVAAVTASDDQKDATAESVATVQVMVDGCEKCTQYCGPVTLQRFGNTLLFRVVILNDKTNRNMMVINLPPDDEWRVELPKKLISPNTRTKAVKTIVRLRSGNAEGYDMMTITMPWNGKKGSSMVFAEAVIFASGVVNDACIDRT</sequence>
<reference evidence="2" key="1">
    <citation type="submission" date="2020-06" db="EMBL/GenBank/DDBJ databases">
        <authorList>
            <consortium name="Plant Systems Biology data submission"/>
        </authorList>
    </citation>
    <scope>NUCLEOTIDE SEQUENCE</scope>
    <source>
        <strain evidence="2">D6</strain>
    </source>
</reference>